<dbReference type="AlphaFoldDB" id="A0A2M9R7Z5"/>
<dbReference type="Pfam" id="PF14079">
    <property type="entry name" value="DUF4260"/>
    <property type="match status" value="1"/>
</dbReference>
<name>A0A2M9R7Z5_9FLAO</name>
<dbReference type="RefSeq" id="WP_100678539.1">
    <property type="nucleotide sequence ID" value="NZ_NIPO01000001.1"/>
</dbReference>
<keyword evidence="1" id="KW-0472">Membrane</keyword>
<feature type="transmembrane region" description="Helical" evidence="1">
    <location>
        <begin position="53"/>
        <end position="72"/>
    </location>
</feature>
<proteinExistence type="predicted"/>
<dbReference type="EMBL" id="NIPO01000001">
    <property type="protein sequence ID" value="PJR04980.1"/>
    <property type="molecule type" value="Genomic_DNA"/>
</dbReference>
<feature type="transmembrane region" description="Helical" evidence="1">
    <location>
        <begin position="78"/>
        <end position="97"/>
    </location>
</feature>
<protein>
    <recommendedName>
        <fullName evidence="4">DUF4260 domain-containing protein</fullName>
    </recommendedName>
</protein>
<organism evidence="2 3">
    <name type="scientific">Avrilella dinanensis</name>
    <dbReference type="NCBI Taxonomy" id="2008672"/>
    <lineage>
        <taxon>Bacteria</taxon>
        <taxon>Pseudomonadati</taxon>
        <taxon>Bacteroidota</taxon>
        <taxon>Flavobacteriia</taxon>
        <taxon>Flavobacteriales</taxon>
        <taxon>Flavobacteriaceae</taxon>
        <taxon>Avrilella</taxon>
    </lineage>
</organism>
<reference evidence="2 3" key="1">
    <citation type="submission" date="2017-06" db="EMBL/GenBank/DDBJ databases">
        <title>Description of Avrilella dinanensis gen. nov. sp. nov.</title>
        <authorList>
            <person name="Leyer C."/>
            <person name="Sassi M."/>
            <person name="Minet J."/>
            <person name="Kayal S."/>
            <person name="Cattoir V."/>
        </authorList>
    </citation>
    <scope>NUCLEOTIDE SEQUENCE [LARGE SCALE GENOMIC DNA]</scope>
    <source>
        <strain evidence="2 3">UR159</strain>
    </source>
</reference>
<sequence length="117" mass="13329">MNKIVKTEELALLLLGIFLIDMGNHSWKWFAICFFLPDVSMLGYLGGNRIGAVLYNIFHYRFLAVILYLTGILVDNSWLSFAGLTLFCHIAFDRMLGYGLKYNTGFKDTHLGKIGKQ</sequence>
<dbReference type="InterPro" id="IPR025356">
    <property type="entry name" value="DUF4260"/>
</dbReference>
<dbReference type="Proteomes" id="UP000231960">
    <property type="component" value="Unassembled WGS sequence"/>
</dbReference>
<evidence type="ECO:0000313" key="2">
    <source>
        <dbReference type="EMBL" id="PJR04980.1"/>
    </source>
</evidence>
<accession>A0A2M9R7Z5</accession>
<evidence type="ECO:0000313" key="3">
    <source>
        <dbReference type="Proteomes" id="UP000231960"/>
    </source>
</evidence>
<evidence type="ECO:0000256" key="1">
    <source>
        <dbReference type="SAM" id="Phobius"/>
    </source>
</evidence>
<comment type="caution">
    <text evidence="2">The sequence shown here is derived from an EMBL/GenBank/DDBJ whole genome shotgun (WGS) entry which is preliminary data.</text>
</comment>
<evidence type="ECO:0008006" key="4">
    <source>
        <dbReference type="Google" id="ProtNLM"/>
    </source>
</evidence>
<keyword evidence="1" id="KW-0812">Transmembrane</keyword>
<keyword evidence="3" id="KW-1185">Reference proteome</keyword>
<dbReference type="OrthoDB" id="9813911at2"/>
<keyword evidence="1" id="KW-1133">Transmembrane helix</keyword>
<gene>
    <name evidence="2" type="ORF">CDL10_10815</name>
</gene>